<dbReference type="EMBL" id="FWWW01000064">
    <property type="protein sequence ID" value="SMB93659.1"/>
    <property type="molecule type" value="Genomic_DNA"/>
</dbReference>
<name>A0A1W1VJV6_9BACT</name>
<evidence type="ECO:0000256" key="1">
    <source>
        <dbReference type="SAM" id="Coils"/>
    </source>
</evidence>
<evidence type="ECO:0000313" key="3">
    <source>
        <dbReference type="Proteomes" id="UP000192266"/>
    </source>
</evidence>
<accession>A0A1W1VJV6</accession>
<keyword evidence="1" id="KW-0175">Coiled coil</keyword>
<dbReference type="OrthoDB" id="882004at2"/>
<evidence type="ECO:0000313" key="2">
    <source>
        <dbReference type="EMBL" id="SMB93659.1"/>
    </source>
</evidence>
<organism evidence="2 3">
    <name type="scientific">Hymenobacter roseosalivarius DSM 11622</name>
    <dbReference type="NCBI Taxonomy" id="645990"/>
    <lineage>
        <taxon>Bacteria</taxon>
        <taxon>Pseudomonadati</taxon>
        <taxon>Bacteroidota</taxon>
        <taxon>Cytophagia</taxon>
        <taxon>Cytophagales</taxon>
        <taxon>Hymenobacteraceae</taxon>
        <taxon>Hymenobacter</taxon>
    </lineage>
</organism>
<dbReference type="Proteomes" id="UP000192266">
    <property type="component" value="Unassembled WGS sequence"/>
</dbReference>
<dbReference type="STRING" id="645990.SAMN00120144_2675"/>
<reference evidence="2 3" key="1">
    <citation type="submission" date="2017-04" db="EMBL/GenBank/DDBJ databases">
        <authorList>
            <person name="Afonso C.L."/>
            <person name="Miller P.J."/>
            <person name="Scott M.A."/>
            <person name="Spackman E."/>
            <person name="Goraichik I."/>
            <person name="Dimitrov K.M."/>
            <person name="Suarez D.L."/>
            <person name="Swayne D.E."/>
        </authorList>
    </citation>
    <scope>NUCLEOTIDE SEQUENCE [LARGE SCALE GENOMIC DNA]</scope>
    <source>
        <strain evidence="2 3">DSM 11622</strain>
    </source>
</reference>
<sequence length="232" mass="25452">MSQTPKLPEAGGHNLQRALNSLPTHEPDLDTWPQIEGQLAADEAFSGLVSTLPAHEPDDILWDAIAARLNENAPATASPVPAEATKVRPTWPAYTLRRVMAIAASVLILLGVWWQQRLTTEPMAASGFRETVSFSEEVVAAPLPSAVPVSEDPLEQEGQSFIDAHCSSLPTVCQSGEFKSLRTQLTELEEEEKQLRQDARRFGESPELLRQQAQLISLKATVTRELVQLLIS</sequence>
<proteinExistence type="predicted"/>
<dbReference type="AlphaFoldDB" id="A0A1W1VJV6"/>
<keyword evidence="3" id="KW-1185">Reference proteome</keyword>
<dbReference type="RefSeq" id="WP_084444966.1">
    <property type="nucleotide sequence ID" value="NZ_FWWW01000064.1"/>
</dbReference>
<feature type="coiled-coil region" evidence="1">
    <location>
        <begin position="178"/>
        <end position="205"/>
    </location>
</feature>
<protein>
    <submittedName>
        <fullName evidence="2">Uncharacterized protein</fullName>
    </submittedName>
</protein>
<gene>
    <name evidence="2" type="ORF">SAMN00120144_2675</name>
</gene>